<dbReference type="Pfam" id="PF07714">
    <property type="entry name" value="PK_Tyr_Ser-Thr"/>
    <property type="match status" value="1"/>
</dbReference>
<keyword evidence="5" id="KW-0597">Phosphoprotein</keyword>
<keyword evidence="8" id="KW-0812">Transmembrane</keyword>
<keyword evidence="15" id="KW-0472">Membrane</keyword>
<keyword evidence="9" id="KW-0732">Signal</keyword>
<evidence type="ECO:0000256" key="17">
    <source>
        <dbReference type="ARBA" id="ARBA00023180"/>
    </source>
</evidence>
<evidence type="ECO:0000256" key="9">
    <source>
        <dbReference type="ARBA" id="ARBA00022729"/>
    </source>
</evidence>
<evidence type="ECO:0000256" key="11">
    <source>
        <dbReference type="ARBA" id="ARBA00022741"/>
    </source>
</evidence>
<dbReference type="OMA" id="EMSAHIS"/>
<accession>A0AA38FZI1</accession>
<dbReference type="GO" id="GO:0004674">
    <property type="term" value="F:protein serine/threonine kinase activity"/>
    <property type="evidence" value="ECO:0007669"/>
    <property type="project" value="UniProtKB-KW"/>
</dbReference>
<dbReference type="Proteomes" id="UP000824469">
    <property type="component" value="Unassembled WGS sequence"/>
</dbReference>
<dbReference type="InterPro" id="IPR008271">
    <property type="entry name" value="Ser/Thr_kinase_AS"/>
</dbReference>
<dbReference type="Gene3D" id="3.30.200.20">
    <property type="entry name" value="Phosphorylase Kinase, domain 1"/>
    <property type="match status" value="1"/>
</dbReference>
<dbReference type="PANTHER" id="PTHR48055">
    <property type="entry name" value="LEUCINE-RICH REPEAT RECEPTOR PROTEIN KINASE EMS1"/>
    <property type="match status" value="1"/>
</dbReference>
<evidence type="ECO:0000256" key="10">
    <source>
        <dbReference type="ARBA" id="ARBA00022737"/>
    </source>
</evidence>
<dbReference type="PANTHER" id="PTHR48055:SF57">
    <property type="entry name" value="PROTEIN KINASE DOMAIN-CONTAINING PROTEIN"/>
    <property type="match status" value="1"/>
</dbReference>
<comment type="catalytic activity">
    <reaction evidence="19">
        <text>L-seryl-[protein] + ATP = O-phospho-L-seryl-[protein] + ADP + H(+)</text>
        <dbReference type="Rhea" id="RHEA:17989"/>
        <dbReference type="Rhea" id="RHEA-COMP:9863"/>
        <dbReference type="Rhea" id="RHEA-COMP:11604"/>
        <dbReference type="ChEBI" id="CHEBI:15378"/>
        <dbReference type="ChEBI" id="CHEBI:29999"/>
        <dbReference type="ChEBI" id="CHEBI:30616"/>
        <dbReference type="ChEBI" id="CHEBI:83421"/>
        <dbReference type="ChEBI" id="CHEBI:456216"/>
        <dbReference type="EC" id="2.7.11.1"/>
    </reaction>
</comment>
<keyword evidence="3" id="KW-1003">Cell membrane</keyword>
<feature type="non-terminal residue" evidence="21">
    <location>
        <position position="1"/>
    </location>
</feature>
<dbReference type="AlphaFoldDB" id="A0AA38FZI1"/>
<protein>
    <recommendedName>
        <fullName evidence="2">non-specific serine/threonine protein kinase</fullName>
        <ecNumber evidence="2">2.7.11.1</ecNumber>
    </recommendedName>
</protein>
<gene>
    <name evidence="21" type="ORF">KI387_027695</name>
</gene>
<dbReference type="EC" id="2.7.11.1" evidence="2"/>
<keyword evidence="4" id="KW-0723">Serine/threonine-protein kinase</keyword>
<evidence type="ECO:0000256" key="2">
    <source>
        <dbReference type="ARBA" id="ARBA00012513"/>
    </source>
</evidence>
<evidence type="ECO:0000256" key="18">
    <source>
        <dbReference type="ARBA" id="ARBA00047899"/>
    </source>
</evidence>
<evidence type="ECO:0000256" key="15">
    <source>
        <dbReference type="ARBA" id="ARBA00023136"/>
    </source>
</evidence>
<dbReference type="InterPro" id="IPR000719">
    <property type="entry name" value="Prot_kinase_dom"/>
</dbReference>
<evidence type="ECO:0000256" key="1">
    <source>
        <dbReference type="ARBA" id="ARBA00004162"/>
    </source>
</evidence>
<evidence type="ECO:0000256" key="16">
    <source>
        <dbReference type="ARBA" id="ARBA00023170"/>
    </source>
</evidence>
<comment type="subcellular location">
    <subcellularLocation>
        <location evidence="1">Cell membrane</location>
        <topology evidence="1">Single-pass membrane protein</topology>
    </subcellularLocation>
</comment>
<dbReference type="FunFam" id="1.10.510.10:FF:000358">
    <property type="entry name" value="Putative leucine-rich repeat receptor-like serine/threonine-protein kinase"/>
    <property type="match status" value="1"/>
</dbReference>
<dbReference type="EMBL" id="JAHRHJ020000006">
    <property type="protein sequence ID" value="KAH9312660.1"/>
    <property type="molecule type" value="Genomic_DNA"/>
</dbReference>
<dbReference type="SUPFAM" id="SSF56112">
    <property type="entry name" value="Protein kinase-like (PK-like)"/>
    <property type="match status" value="1"/>
</dbReference>
<evidence type="ECO:0000256" key="6">
    <source>
        <dbReference type="ARBA" id="ARBA00022614"/>
    </source>
</evidence>
<dbReference type="Gene3D" id="1.10.510.10">
    <property type="entry name" value="Transferase(Phosphotransferase) domain 1"/>
    <property type="match status" value="1"/>
</dbReference>
<evidence type="ECO:0000256" key="5">
    <source>
        <dbReference type="ARBA" id="ARBA00022553"/>
    </source>
</evidence>
<keyword evidence="11" id="KW-0547">Nucleotide-binding</keyword>
<keyword evidence="14" id="KW-1133">Transmembrane helix</keyword>
<evidence type="ECO:0000256" key="7">
    <source>
        <dbReference type="ARBA" id="ARBA00022679"/>
    </source>
</evidence>
<keyword evidence="12" id="KW-0418">Kinase</keyword>
<reference evidence="21 22" key="1">
    <citation type="journal article" date="2021" name="Nat. Plants">
        <title>The Taxus genome provides insights into paclitaxel biosynthesis.</title>
        <authorList>
            <person name="Xiong X."/>
            <person name="Gou J."/>
            <person name="Liao Q."/>
            <person name="Li Y."/>
            <person name="Zhou Q."/>
            <person name="Bi G."/>
            <person name="Li C."/>
            <person name="Du R."/>
            <person name="Wang X."/>
            <person name="Sun T."/>
            <person name="Guo L."/>
            <person name="Liang H."/>
            <person name="Lu P."/>
            <person name="Wu Y."/>
            <person name="Zhang Z."/>
            <person name="Ro D.K."/>
            <person name="Shang Y."/>
            <person name="Huang S."/>
            <person name="Yan J."/>
        </authorList>
    </citation>
    <scope>NUCLEOTIDE SEQUENCE [LARGE SCALE GENOMIC DNA]</scope>
    <source>
        <strain evidence="21">Ta-2019</strain>
    </source>
</reference>
<evidence type="ECO:0000313" key="22">
    <source>
        <dbReference type="Proteomes" id="UP000824469"/>
    </source>
</evidence>
<evidence type="ECO:0000256" key="3">
    <source>
        <dbReference type="ARBA" id="ARBA00022475"/>
    </source>
</evidence>
<dbReference type="InterPro" id="IPR051564">
    <property type="entry name" value="LRR_receptor-like_kinase"/>
</dbReference>
<keyword evidence="17" id="KW-0325">Glycoprotein</keyword>
<evidence type="ECO:0000256" key="8">
    <source>
        <dbReference type="ARBA" id="ARBA00022692"/>
    </source>
</evidence>
<comment type="caution">
    <text evidence="21">The sequence shown here is derived from an EMBL/GenBank/DDBJ whole genome shotgun (WGS) entry which is preliminary data.</text>
</comment>
<name>A0AA38FZI1_TAXCH</name>
<dbReference type="GO" id="GO:0005886">
    <property type="term" value="C:plasma membrane"/>
    <property type="evidence" value="ECO:0007669"/>
    <property type="project" value="UniProtKB-SubCell"/>
</dbReference>
<proteinExistence type="predicted"/>
<keyword evidence="13" id="KW-0067">ATP-binding</keyword>
<dbReference type="PROSITE" id="PS00108">
    <property type="entry name" value="PROTEIN_KINASE_ST"/>
    <property type="match status" value="1"/>
</dbReference>
<dbReference type="GO" id="GO:0005524">
    <property type="term" value="F:ATP binding"/>
    <property type="evidence" value="ECO:0007669"/>
    <property type="project" value="UniProtKB-KW"/>
</dbReference>
<sequence>SGSVYRGLLPDNTLVAVKIFDQHRQNSYKNFYRECRILSKIRHRNLVRVLTSCCTEDLRALVLEFMSKGSLEHHLHDDKRQGRLSLKTRLNIALDVAHGMAYLHHDCSSPVIHCDLKPSNVLMDETMTAHVSDFGIARLMMPADGASSSTSRPKGTVGYIAPEYGLGVQVTRKGDVYSFGVLILEMMTRKRPTDDIFTGDNTLPKWVRRAFPEAVKEVVDRELLVEEMGVAGSSSTTHETRSGEFESSEHDSCLIGLIKVRTAMHKA</sequence>
<evidence type="ECO:0000256" key="13">
    <source>
        <dbReference type="ARBA" id="ARBA00022840"/>
    </source>
</evidence>
<dbReference type="SMART" id="SM00220">
    <property type="entry name" value="S_TKc"/>
    <property type="match status" value="1"/>
</dbReference>
<keyword evidence="6" id="KW-0433">Leucine-rich repeat</keyword>
<evidence type="ECO:0000256" key="19">
    <source>
        <dbReference type="ARBA" id="ARBA00048679"/>
    </source>
</evidence>
<evidence type="ECO:0000256" key="14">
    <source>
        <dbReference type="ARBA" id="ARBA00022989"/>
    </source>
</evidence>
<dbReference type="InterPro" id="IPR011009">
    <property type="entry name" value="Kinase-like_dom_sf"/>
</dbReference>
<keyword evidence="16" id="KW-0675">Receptor</keyword>
<organism evidence="21 22">
    <name type="scientific">Taxus chinensis</name>
    <name type="common">Chinese yew</name>
    <name type="synonym">Taxus wallichiana var. chinensis</name>
    <dbReference type="NCBI Taxonomy" id="29808"/>
    <lineage>
        <taxon>Eukaryota</taxon>
        <taxon>Viridiplantae</taxon>
        <taxon>Streptophyta</taxon>
        <taxon>Embryophyta</taxon>
        <taxon>Tracheophyta</taxon>
        <taxon>Spermatophyta</taxon>
        <taxon>Pinopsida</taxon>
        <taxon>Pinidae</taxon>
        <taxon>Conifers II</taxon>
        <taxon>Cupressales</taxon>
        <taxon>Taxaceae</taxon>
        <taxon>Taxus</taxon>
    </lineage>
</organism>
<dbReference type="PROSITE" id="PS50011">
    <property type="entry name" value="PROTEIN_KINASE_DOM"/>
    <property type="match status" value="1"/>
</dbReference>
<keyword evidence="7" id="KW-0808">Transferase</keyword>
<evidence type="ECO:0000256" key="12">
    <source>
        <dbReference type="ARBA" id="ARBA00022777"/>
    </source>
</evidence>
<keyword evidence="22" id="KW-1185">Reference proteome</keyword>
<feature type="domain" description="Protein kinase" evidence="20">
    <location>
        <begin position="1"/>
        <end position="241"/>
    </location>
</feature>
<keyword evidence="10" id="KW-0677">Repeat</keyword>
<comment type="catalytic activity">
    <reaction evidence="18">
        <text>L-threonyl-[protein] + ATP = O-phospho-L-threonyl-[protein] + ADP + H(+)</text>
        <dbReference type="Rhea" id="RHEA:46608"/>
        <dbReference type="Rhea" id="RHEA-COMP:11060"/>
        <dbReference type="Rhea" id="RHEA-COMP:11605"/>
        <dbReference type="ChEBI" id="CHEBI:15378"/>
        <dbReference type="ChEBI" id="CHEBI:30013"/>
        <dbReference type="ChEBI" id="CHEBI:30616"/>
        <dbReference type="ChEBI" id="CHEBI:61977"/>
        <dbReference type="ChEBI" id="CHEBI:456216"/>
        <dbReference type="EC" id="2.7.11.1"/>
    </reaction>
</comment>
<dbReference type="InterPro" id="IPR001245">
    <property type="entry name" value="Ser-Thr/Tyr_kinase_cat_dom"/>
</dbReference>
<evidence type="ECO:0000256" key="4">
    <source>
        <dbReference type="ARBA" id="ARBA00022527"/>
    </source>
</evidence>
<evidence type="ECO:0000259" key="20">
    <source>
        <dbReference type="PROSITE" id="PS50011"/>
    </source>
</evidence>
<evidence type="ECO:0000313" key="21">
    <source>
        <dbReference type="EMBL" id="KAH9312660.1"/>
    </source>
</evidence>